<sequence>MSEHIRSVSYHHLPSSFETFGIQCESGWLPLIRPLIDYIDSYNQHKPESEQIIILQIKQKFGGLSFHTNFTDETLERMIEQVQQKSLHVCEKCGSTEQVDGIFIKIQGKTVLPRVKTLCVRCAETDVQTPPVSKPD</sequence>
<comment type="caution">
    <text evidence="1">The sequence shown here is derived from an EMBL/GenBank/DDBJ whole genome shotgun (WGS) entry which is preliminary data.</text>
</comment>
<dbReference type="AlphaFoldDB" id="A0A1X3DDX9"/>
<reference evidence="2" key="1">
    <citation type="submission" date="2017-01" db="EMBL/GenBank/DDBJ databases">
        <authorList>
            <person name="Mah S.A."/>
            <person name="Swanson W.J."/>
            <person name="Moy G.W."/>
            <person name="Vacquier V.D."/>
        </authorList>
    </citation>
    <scope>NUCLEOTIDE SEQUENCE [LARGE SCALE GENOMIC DNA]</scope>
    <source>
        <strain evidence="2">124861</strain>
    </source>
</reference>
<dbReference type="RefSeq" id="WP_085360314.1">
    <property type="nucleotide sequence ID" value="NZ_MTAB01000028.1"/>
</dbReference>
<name>A0A1X3DDX9_9NEIS</name>
<proteinExistence type="predicted"/>
<dbReference type="OrthoDB" id="8909281at2"/>
<evidence type="ECO:0000313" key="1">
    <source>
        <dbReference type="EMBL" id="OSI18149.1"/>
    </source>
</evidence>
<protein>
    <submittedName>
        <fullName evidence="1">Uncharacterized protein</fullName>
    </submittedName>
</protein>
<gene>
    <name evidence="1" type="ORF">BV912_10260</name>
</gene>
<dbReference type="EMBL" id="MTAB01000028">
    <property type="protein sequence ID" value="OSI18149.1"/>
    <property type="molecule type" value="Genomic_DNA"/>
</dbReference>
<accession>A0A1X3DDX9</accession>
<organism evidence="1 2">
    <name type="scientific">Neisseria dumasiana</name>
    <dbReference type="NCBI Taxonomy" id="1931275"/>
    <lineage>
        <taxon>Bacteria</taxon>
        <taxon>Pseudomonadati</taxon>
        <taxon>Pseudomonadota</taxon>
        <taxon>Betaproteobacteria</taxon>
        <taxon>Neisseriales</taxon>
        <taxon>Neisseriaceae</taxon>
        <taxon>Neisseria</taxon>
    </lineage>
</organism>
<dbReference type="Proteomes" id="UP000193303">
    <property type="component" value="Unassembled WGS sequence"/>
</dbReference>
<evidence type="ECO:0000313" key="2">
    <source>
        <dbReference type="Proteomes" id="UP000193303"/>
    </source>
</evidence>